<dbReference type="Gene3D" id="3.40.50.20">
    <property type="match status" value="1"/>
</dbReference>
<dbReference type="InterPro" id="IPR005905">
    <property type="entry name" value="D_ala_D_ala"/>
</dbReference>
<dbReference type="GO" id="GO:0005524">
    <property type="term" value="F:ATP binding"/>
    <property type="evidence" value="ECO:0007669"/>
    <property type="project" value="UniProtKB-UniRule"/>
</dbReference>
<feature type="binding site" evidence="20">
    <location>
        <position position="271"/>
    </location>
    <ligand>
        <name>Mg(2+)</name>
        <dbReference type="ChEBI" id="CHEBI:18420"/>
        <label>1</label>
    </ligand>
</feature>
<evidence type="ECO:0000256" key="18">
    <source>
        <dbReference type="HAMAP-Rule" id="MF_00047"/>
    </source>
</evidence>
<feature type="active site" evidence="19">
    <location>
        <position position="23"/>
    </location>
</feature>
<keyword evidence="24" id="KW-1185">Reference proteome</keyword>
<evidence type="ECO:0000256" key="10">
    <source>
        <dbReference type="ARBA" id="ARBA00022741"/>
    </source>
</evidence>
<comment type="similarity">
    <text evidence="5 18">Belongs to the D-alanine--D-alanine ligase family.</text>
</comment>
<protein>
    <recommendedName>
        <fullName evidence="6 18">D-alanine--D-alanine ligase</fullName>
        <ecNumber evidence="6 18">6.3.2.4</ecNumber>
    </recommendedName>
    <alternativeName>
        <fullName evidence="18">D-Ala-D-Ala ligase</fullName>
    </alternativeName>
    <alternativeName>
        <fullName evidence="18">D-alanylalanine synthetase</fullName>
    </alternativeName>
</protein>
<keyword evidence="8 18" id="KW-0436">Ligase</keyword>
<evidence type="ECO:0000256" key="8">
    <source>
        <dbReference type="ARBA" id="ARBA00022598"/>
    </source>
</evidence>
<dbReference type="InterPro" id="IPR011095">
    <property type="entry name" value="Dala_Dala_lig_C"/>
</dbReference>
<dbReference type="Gene3D" id="3.30.1490.20">
    <property type="entry name" value="ATP-grasp fold, A domain"/>
    <property type="match status" value="1"/>
</dbReference>
<comment type="cofactor">
    <cofactor evidence="20">
        <name>Mg(2+)</name>
        <dbReference type="ChEBI" id="CHEBI:18420"/>
    </cofactor>
    <cofactor evidence="20">
        <name>Mn(2+)</name>
        <dbReference type="ChEBI" id="CHEBI:29035"/>
    </cofactor>
    <text evidence="20">Binds 2 magnesium or manganese ions per subunit.</text>
</comment>
<keyword evidence="11 21" id="KW-0067">ATP-binding</keyword>
<dbReference type="PIRSF" id="PIRSF039102">
    <property type="entry name" value="Ddl/VanB"/>
    <property type="match status" value="1"/>
</dbReference>
<comment type="caution">
    <text evidence="23">The sequence shown here is derived from an EMBL/GenBank/DDBJ whole genome shotgun (WGS) entry which is preliminary data.</text>
</comment>
<evidence type="ECO:0000256" key="20">
    <source>
        <dbReference type="PIRSR" id="PIRSR039102-3"/>
    </source>
</evidence>
<comment type="pathway">
    <text evidence="4 18">Cell wall biogenesis; peptidoglycan biosynthesis.</text>
</comment>
<dbReference type="Pfam" id="PF01820">
    <property type="entry name" value="Dala_Dala_lig_N"/>
    <property type="match status" value="1"/>
</dbReference>
<evidence type="ECO:0000256" key="2">
    <source>
        <dbReference type="ARBA" id="ARBA00003921"/>
    </source>
</evidence>
<feature type="binding site" evidence="20">
    <location>
        <position position="271"/>
    </location>
    <ligand>
        <name>Mg(2+)</name>
        <dbReference type="ChEBI" id="CHEBI:18420"/>
        <label>2</label>
    </ligand>
</feature>
<dbReference type="Proteomes" id="UP000273643">
    <property type="component" value="Unassembled WGS sequence"/>
</dbReference>
<dbReference type="GO" id="GO:0005829">
    <property type="term" value="C:cytosol"/>
    <property type="evidence" value="ECO:0007669"/>
    <property type="project" value="TreeGrafter"/>
</dbReference>
<comment type="cofactor">
    <cofactor evidence="1">
        <name>Mn(2+)</name>
        <dbReference type="ChEBI" id="CHEBI:29035"/>
    </cofactor>
</comment>
<evidence type="ECO:0000256" key="12">
    <source>
        <dbReference type="ARBA" id="ARBA00022842"/>
    </source>
</evidence>
<dbReference type="SUPFAM" id="SSF56059">
    <property type="entry name" value="Glutathione synthetase ATP-binding domain-like"/>
    <property type="match status" value="1"/>
</dbReference>
<keyword evidence="14 18" id="KW-0573">Peptidoglycan synthesis</keyword>
<dbReference type="NCBIfam" id="NF002378">
    <property type="entry name" value="PRK01372.1"/>
    <property type="match status" value="1"/>
</dbReference>
<dbReference type="GO" id="GO:0008716">
    <property type="term" value="F:D-alanine-D-alanine ligase activity"/>
    <property type="evidence" value="ECO:0007669"/>
    <property type="project" value="UniProtKB-UniRule"/>
</dbReference>
<gene>
    <name evidence="18" type="primary">ddl</name>
    <name evidence="23" type="ORF">EDC38_1442</name>
</gene>
<dbReference type="PROSITE" id="PS00844">
    <property type="entry name" value="DALA_DALA_LIGASE_2"/>
    <property type="match status" value="1"/>
</dbReference>
<evidence type="ECO:0000256" key="5">
    <source>
        <dbReference type="ARBA" id="ARBA00010871"/>
    </source>
</evidence>
<dbReference type="GO" id="GO:0009252">
    <property type="term" value="P:peptidoglycan biosynthetic process"/>
    <property type="evidence" value="ECO:0007669"/>
    <property type="project" value="UniProtKB-UniRule"/>
</dbReference>
<evidence type="ECO:0000256" key="3">
    <source>
        <dbReference type="ARBA" id="ARBA00004496"/>
    </source>
</evidence>
<proteinExistence type="inferred from homology"/>
<dbReference type="GO" id="GO:0046872">
    <property type="term" value="F:metal ion binding"/>
    <property type="evidence" value="ECO:0007669"/>
    <property type="project" value="UniProtKB-KW"/>
</dbReference>
<evidence type="ECO:0000256" key="6">
    <source>
        <dbReference type="ARBA" id="ARBA00012216"/>
    </source>
</evidence>
<evidence type="ECO:0000256" key="9">
    <source>
        <dbReference type="ARBA" id="ARBA00022723"/>
    </source>
</evidence>
<dbReference type="InterPro" id="IPR011127">
    <property type="entry name" value="Dala_Dala_lig_N"/>
</dbReference>
<sequence length="310" mass="32711">MSAASAGFNPGRVGVLYGGTSAEREISLQTGAAVLDALRQSGVDAVGIDIGADTIAQLQATPMDVAFIALHGPGGEDGRIQGVLEYMGIPYTGSDVSASALAMDKLRSKQLWAGIGLSTPEFAVVNADSDWDQVLKNLGGDAIVKPAHEGSSIGMARVQSGAELAQAYRDAAHYDGSVLVERLITGSEYTVAILDGEALPPIKLETDHRFYDYDAKYLADDTRYLCPCGLDAEREQGLKALALQAFNSLGCRGWGRVDVMADHLGNFYLLEVNTVPGMTSHSLVPMAAQAAGLSFAELVVRIVRACQTES</sequence>
<dbReference type="GO" id="GO:0008360">
    <property type="term" value="P:regulation of cell shape"/>
    <property type="evidence" value="ECO:0007669"/>
    <property type="project" value="UniProtKB-KW"/>
</dbReference>
<accession>A0A3N1NX88</accession>
<dbReference type="HAMAP" id="MF_00047">
    <property type="entry name" value="Dala_Dala_lig"/>
    <property type="match status" value="1"/>
</dbReference>
<dbReference type="Gene3D" id="3.30.470.20">
    <property type="entry name" value="ATP-grasp fold, B domain"/>
    <property type="match status" value="1"/>
</dbReference>
<evidence type="ECO:0000259" key="22">
    <source>
        <dbReference type="PROSITE" id="PS50975"/>
    </source>
</evidence>
<dbReference type="AlphaFoldDB" id="A0A3N1NX88"/>
<evidence type="ECO:0000256" key="4">
    <source>
        <dbReference type="ARBA" id="ARBA00004752"/>
    </source>
</evidence>
<feature type="binding site" evidence="20">
    <location>
        <position position="273"/>
    </location>
    <ligand>
        <name>Mg(2+)</name>
        <dbReference type="ChEBI" id="CHEBI:18420"/>
        <label>2</label>
    </ligand>
</feature>
<dbReference type="PANTHER" id="PTHR23132">
    <property type="entry name" value="D-ALANINE--D-ALANINE LIGASE"/>
    <property type="match status" value="1"/>
</dbReference>
<keyword evidence="13 18" id="KW-0133">Cell shape</keyword>
<dbReference type="SUPFAM" id="SSF52440">
    <property type="entry name" value="PreATP-grasp domain"/>
    <property type="match status" value="1"/>
</dbReference>
<dbReference type="GO" id="GO:0071555">
    <property type="term" value="P:cell wall organization"/>
    <property type="evidence" value="ECO:0007669"/>
    <property type="project" value="UniProtKB-KW"/>
</dbReference>
<feature type="active site" evidence="19">
    <location>
        <position position="282"/>
    </location>
</feature>
<keyword evidence="16 18" id="KW-0961">Cell wall biogenesis/degradation</keyword>
<comment type="catalytic activity">
    <reaction evidence="17 18">
        <text>2 D-alanine + ATP = D-alanyl-D-alanine + ADP + phosphate + H(+)</text>
        <dbReference type="Rhea" id="RHEA:11224"/>
        <dbReference type="ChEBI" id="CHEBI:15378"/>
        <dbReference type="ChEBI" id="CHEBI:30616"/>
        <dbReference type="ChEBI" id="CHEBI:43474"/>
        <dbReference type="ChEBI" id="CHEBI:57416"/>
        <dbReference type="ChEBI" id="CHEBI:57822"/>
        <dbReference type="ChEBI" id="CHEBI:456216"/>
        <dbReference type="EC" id="6.3.2.4"/>
    </reaction>
</comment>
<dbReference type="PANTHER" id="PTHR23132:SF23">
    <property type="entry name" value="D-ALANINE--D-ALANINE LIGASE B"/>
    <property type="match status" value="1"/>
</dbReference>
<evidence type="ECO:0000256" key="11">
    <source>
        <dbReference type="ARBA" id="ARBA00022840"/>
    </source>
</evidence>
<feature type="active site" evidence="19">
    <location>
        <position position="151"/>
    </location>
</feature>
<name>A0A3N1NX88_9GAMM</name>
<feature type="domain" description="ATP-grasp" evidence="22">
    <location>
        <begin position="109"/>
        <end position="304"/>
    </location>
</feature>
<evidence type="ECO:0000256" key="17">
    <source>
        <dbReference type="ARBA" id="ARBA00047614"/>
    </source>
</evidence>
<evidence type="ECO:0000256" key="1">
    <source>
        <dbReference type="ARBA" id="ARBA00001936"/>
    </source>
</evidence>
<dbReference type="OrthoDB" id="9813261at2"/>
<evidence type="ECO:0000256" key="7">
    <source>
        <dbReference type="ARBA" id="ARBA00022490"/>
    </source>
</evidence>
<evidence type="ECO:0000313" key="24">
    <source>
        <dbReference type="Proteomes" id="UP000273643"/>
    </source>
</evidence>
<evidence type="ECO:0000256" key="21">
    <source>
        <dbReference type="PROSITE-ProRule" id="PRU00409"/>
    </source>
</evidence>
<keyword evidence="10 21" id="KW-0547">Nucleotide-binding</keyword>
<evidence type="ECO:0000313" key="23">
    <source>
        <dbReference type="EMBL" id="ROQ20825.1"/>
    </source>
</evidence>
<comment type="function">
    <text evidence="2 18">Cell wall formation.</text>
</comment>
<keyword evidence="15 20" id="KW-0464">Manganese</keyword>
<organism evidence="23 24">
    <name type="scientific">Marinimicrobium koreense</name>
    <dbReference type="NCBI Taxonomy" id="306545"/>
    <lineage>
        <taxon>Bacteria</taxon>
        <taxon>Pseudomonadati</taxon>
        <taxon>Pseudomonadota</taxon>
        <taxon>Gammaproteobacteria</taxon>
        <taxon>Cellvibrionales</taxon>
        <taxon>Cellvibrionaceae</taxon>
        <taxon>Marinimicrobium</taxon>
    </lineage>
</organism>
<keyword evidence="12 20" id="KW-0460">Magnesium</keyword>
<dbReference type="InterPro" id="IPR013815">
    <property type="entry name" value="ATP_grasp_subdomain_1"/>
</dbReference>
<evidence type="ECO:0000256" key="19">
    <source>
        <dbReference type="PIRSR" id="PIRSR039102-1"/>
    </source>
</evidence>
<dbReference type="PROSITE" id="PS00843">
    <property type="entry name" value="DALA_DALA_LIGASE_1"/>
    <property type="match status" value="1"/>
</dbReference>
<reference evidence="23 24" key="1">
    <citation type="submission" date="2018-11" db="EMBL/GenBank/DDBJ databases">
        <title>Genomic Encyclopedia of Type Strains, Phase IV (KMG-IV): sequencing the most valuable type-strain genomes for metagenomic binning, comparative biology and taxonomic classification.</title>
        <authorList>
            <person name="Goeker M."/>
        </authorList>
    </citation>
    <scope>NUCLEOTIDE SEQUENCE [LARGE SCALE GENOMIC DNA]</scope>
    <source>
        <strain evidence="23 24">DSM 16974</strain>
    </source>
</reference>
<feature type="binding site" evidence="20">
    <location>
        <position position="258"/>
    </location>
    <ligand>
        <name>Mg(2+)</name>
        <dbReference type="ChEBI" id="CHEBI:18420"/>
        <label>1</label>
    </ligand>
</feature>
<dbReference type="EMBL" id="RJUK01000001">
    <property type="protein sequence ID" value="ROQ20825.1"/>
    <property type="molecule type" value="Genomic_DNA"/>
</dbReference>
<dbReference type="NCBIfam" id="TIGR01205">
    <property type="entry name" value="D_ala_D_alaTIGR"/>
    <property type="match status" value="1"/>
</dbReference>
<dbReference type="EC" id="6.3.2.4" evidence="6 18"/>
<evidence type="ECO:0000256" key="15">
    <source>
        <dbReference type="ARBA" id="ARBA00023211"/>
    </source>
</evidence>
<dbReference type="InterPro" id="IPR016185">
    <property type="entry name" value="PreATP-grasp_dom_sf"/>
</dbReference>
<evidence type="ECO:0000256" key="13">
    <source>
        <dbReference type="ARBA" id="ARBA00022960"/>
    </source>
</evidence>
<dbReference type="Pfam" id="PF07478">
    <property type="entry name" value="Dala_Dala_lig_C"/>
    <property type="match status" value="1"/>
</dbReference>
<dbReference type="InterPro" id="IPR011761">
    <property type="entry name" value="ATP-grasp"/>
</dbReference>
<dbReference type="FunFam" id="3.30.470.20:FF:000008">
    <property type="entry name" value="D-alanine--D-alanine ligase"/>
    <property type="match status" value="1"/>
</dbReference>
<keyword evidence="7 18" id="KW-0963">Cytoplasm</keyword>
<comment type="subcellular location">
    <subcellularLocation>
        <location evidence="3 18">Cytoplasm</location>
    </subcellularLocation>
</comment>
<dbReference type="InterPro" id="IPR000291">
    <property type="entry name" value="D-Ala_lig_Van_CS"/>
</dbReference>
<keyword evidence="9 20" id="KW-0479">Metal-binding</keyword>
<evidence type="ECO:0000256" key="14">
    <source>
        <dbReference type="ARBA" id="ARBA00022984"/>
    </source>
</evidence>
<dbReference type="UniPathway" id="UPA00219"/>
<evidence type="ECO:0000256" key="16">
    <source>
        <dbReference type="ARBA" id="ARBA00023316"/>
    </source>
</evidence>
<dbReference type="PROSITE" id="PS50975">
    <property type="entry name" value="ATP_GRASP"/>
    <property type="match status" value="1"/>
</dbReference>